<dbReference type="AlphaFoldDB" id="A0A0A9EXR8"/>
<accession>A0A0A9EXR8</accession>
<proteinExistence type="predicted"/>
<feature type="compositionally biased region" description="Polar residues" evidence="1">
    <location>
        <begin position="19"/>
        <end position="41"/>
    </location>
</feature>
<sequence length="47" mass="4982">MSCCRTTGPWSRRNPSAACVTSSPATWRPSSPGSRCSAPSHSEVRST</sequence>
<protein>
    <submittedName>
        <fullName evidence="2">Uncharacterized protein</fullName>
    </submittedName>
</protein>
<evidence type="ECO:0000313" key="2">
    <source>
        <dbReference type="EMBL" id="JAE02636.1"/>
    </source>
</evidence>
<evidence type="ECO:0000256" key="1">
    <source>
        <dbReference type="SAM" id="MobiDB-lite"/>
    </source>
</evidence>
<reference evidence="2" key="1">
    <citation type="submission" date="2014-09" db="EMBL/GenBank/DDBJ databases">
        <authorList>
            <person name="Magalhaes I.L.F."/>
            <person name="Oliveira U."/>
            <person name="Santos F.R."/>
            <person name="Vidigal T.H.D.A."/>
            <person name="Brescovit A.D."/>
            <person name="Santos A.J."/>
        </authorList>
    </citation>
    <scope>NUCLEOTIDE SEQUENCE</scope>
    <source>
        <tissue evidence="2">Shoot tissue taken approximately 20 cm above the soil surface</tissue>
    </source>
</reference>
<reference evidence="2" key="2">
    <citation type="journal article" date="2015" name="Data Brief">
        <title>Shoot transcriptome of the giant reed, Arundo donax.</title>
        <authorList>
            <person name="Barrero R.A."/>
            <person name="Guerrero F.D."/>
            <person name="Moolhuijzen P."/>
            <person name="Goolsby J.A."/>
            <person name="Tidwell J."/>
            <person name="Bellgard S.E."/>
            <person name="Bellgard M.I."/>
        </authorList>
    </citation>
    <scope>NUCLEOTIDE SEQUENCE</scope>
    <source>
        <tissue evidence="2">Shoot tissue taken approximately 20 cm above the soil surface</tissue>
    </source>
</reference>
<organism evidence="2">
    <name type="scientific">Arundo donax</name>
    <name type="common">Giant reed</name>
    <name type="synonym">Donax arundinaceus</name>
    <dbReference type="NCBI Taxonomy" id="35708"/>
    <lineage>
        <taxon>Eukaryota</taxon>
        <taxon>Viridiplantae</taxon>
        <taxon>Streptophyta</taxon>
        <taxon>Embryophyta</taxon>
        <taxon>Tracheophyta</taxon>
        <taxon>Spermatophyta</taxon>
        <taxon>Magnoliopsida</taxon>
        <taxon>Liliopsida</taxon>
        <taxon>Poales</taxon>
        <taxon>Poaceae</taxon>
        <taxon>PACMAD clade</taxon>
        <taxon>Arundinoideae</taxon>
        <taxon>Arundineae</taxon>
        <taxon>Arundo</taxon>
    </lineage>
</organism>
<dbReference type="EMBL" id="GBRH01195260">
    <property type="protein sequence ID" value="JAE02636.1"/>
    <property type="molecule type" value="Transcribed_RNA"/>
</dbReference>
<feature type="region of interest" description="Disordered" evidence="1">
    <location>
        <begin position="1"/>
        <end position="47"/>
    </location>
</feature>
<name>A0A0A9EXR8_ARUDO</name>